<dbReference type="PROSITE" id="PS50102">
    <property type="entry name" value="RRM"/>
    <property type="match status" value="1"/>
</dbReference>
<evidence type="ECO:0000256" key="1">
    <source>
        <dbReference type="PROSITE-ProRule" id="PRU00176"/>
    </source>
</evidence>
<dbReference type="InterPro" id="IPR012677">
    <property type="entry name" value="Nucleotide-bd_a/b_plait_sf"/>
</dbReference>
<proteinExistence type="predicted"/>
<name>A0A2U1PXT5_ARTAN</name>
<reference evidence="4 5" key="1">
    <citation type="journal article" date="2018" name="Mol. Plant">
        <title>The genome of Artemisia annua provides insight into the evolution of Asteraceae family and artemisinin biosynthesis.</title>
        <authorList>
            <person name="Shen Q."/>
            <person name="Zhang L."/>
            <person name="Liao Z."/>
            <person name="Wang S."/>
            <person name="Yan T."/>
            <person name="Shi P."/>
            <person name="Liu M."/>
            <person name="Fu X."/>
            <person name="Pan Q."/>
            <person name="Wang Y."/>
            <person name="Lv Z."/>
            <person name="Lu X."/>
            <person name="Zhang F."/>
            <person name="Jiang W."/>
            <person name="Ma Y."/>
            <person name="Chen M."/>
            <person name="Hao X."/>
            <person name="Li L."/>
            <person name="Tang Y."/>
            <person name="Lv G."/>
            <person name="Zhou Y."/>
            <person name="Sun X."/>
            <person name="Brodelius P.E."/>
            <person name="Rose J.K.C."/>
            <person name="Tang K."/>
        </authorList>
    </citation>
    <scope>NUCLEOTIDE SEQUENCE [LARGE SCALE GENOMIC DNA]</scope>
    <source>
        <strain evidence="5">cv. Huhao1</strain>
        <tissue evidence="4">Leaf</tissue>
    </source>
</reference>
<dbReference type="InterPro" id="IPR035979">
    <property type="entry name" value="RBD_domain_sf"/>
</dbReference>
<gene>
    <name evidence="4" type="ORF">CTI12_AA099490</name>
</gene>
<feature type="domain" description="RRM" evidence="3">
    <location>
        <begin position="16"/>
        <end position="94"/>
    </location>
</feature>
<evidence type="ECO:0000313" key="5">
    <source>
        <dbReference type="Proteomes" id="UP000245207"/>
    </source>
</evidence>
<organism evidence="4 5">
    <name type="scientific">Artemisia annua</name>
    <name type="common">Sweet wormwood</name>
    <dbReference type="NCBI Taxonomy" id="35608"/>
    <lineage>
        <taxon>Eukaryota</taxon>
        <taxon>Viridiplantae</taxon>
        <taxon>Streptophyta</taxon>
        <taxon>Embryophyta</taxon>
        <taxon>Tracheophyta</taxon>
        <taxon>Spermatophyta</taxon>
        <taxon>Magnoliopsida</taxon>
        <taxon>eudicotyledons</taxon>
        <taxon>Gunneridae</taxon>
        <taxon>Pentapetalae</taxon>
        <taxon>asterids</taxon>
        <taxon>campanulids</taxon>
        <taxon>Asterales</taxon>
        <taxon>Asteraceae</taxon>
        <taxon>Asteroideae</taxon>
        <taxon>Anthemideae</taxon>
        <taxon>Artemisiinae</taxon>
        <taxon>Artemisia</taxon>
    </lineage>
</organism>
<dbReference type="OrthoDB" id="1744977at2759"/>
<dbReference type="InterPro" id="IPR000504">
    <property type="entry name" value="RRM_dom"/>
</dbReference>
<dbReference type="Proteomes" id="UP000245207">
    <property type="component" value="Unassembled WGS sequence"/>
</dbReference>
<evidence type="ECO:0000259" key="3">
    <source>
        <dbReference type="PROSITE" id="PS50102"/>
    </source>
</evidence>
<dbReference type="EMBL" id="PKPP01000624">
    <property type="protein sequence ID" value="PWA90517.1"/>
    <property type="molecule type" value="Genomic_DNA"/>
</dbReference>
<evidence type="ECO:0000256" key="2">
    <source>
        <dbReference type="SAM" id="MobiDB-lite"/>
    </source>
</evidence>
<dbReference type="PANTHER" id="PTHR34427">
    <property type="entry name" value="DUF4283 DOMAIN PROTEIN"/>
    <property type="match status" value="1"/>
</dbReference>
<dbReference type="AlphaFoldDB" id="A0A2U1PXT5"/>
<dbReference type="Gene3D" id="3.30.70.330">
    <property type="match status" value="1"/>
</dbReference>
<keyword evidence="5" id="KW-1185">Reference proteome</keyword>
<keyword evidence="1" id="KW-0694">RNA-binding</keyword>
<dbReference type="Pfam" id="PF00076">
    <property type="entry name" value="RRM_1"/>
    <property type="match status" value="1"/>
</dbReference>
<accession>A0A2U1PXT5</accession>
<sequence length="367" mass="41537">MGSYRSKEDDVSKISTSVFVTNFPDSFSAKDLFHTCKQYGHVVDSFIPIKKSKAGKRFGFVRFINVFNVERPPKKGSNTQEKKINEDNVTGNKIPNNTVGTNGSGASFANVVKRTNVMCTREGVSNPSIVLDDDCIFSRDLSKSLLGRVKEFSSLPNLKKVILNEGFVDFKIQYMGELWVLLEFSNSKSMDSFKDSTSIGTWFSTLKQASIDFTPEGRIVWVEVEGIPLRLWSTNTFKRIANKWGELLDVDDQDEAYFHSKRLCLRTKLEENIFENFKVIFRGKTHWVRAKEVPGNGEDSEVAEVPETVFEVSSGQNEKTSEDPFGIYSILNRKNDPLVHENPYENSLKYPPGFTPKDNTHANTTDS</sequence>
<dbReference type="CDD" id="cd00590">
    <property type="entry name" value="RRM_SF"/>
    <property type="match status" value="1"/>
</dbReference>
<feature type="region of interest" description="Disordered" evidence="2">
    <location>
        <begin position="340"/>
        <end position="367"/>
    </location>
</feature>
<protein>
    <recommendedName>
        <fullName evidence="3">RRM domain-containing protein</fullName>
    </recommendedName>
</protein>
<evidence type="ECO:0000313" key="4">
    <source>
        <dbReference type="EMBL" id="PWA90517.1"/>
    </source>
</evidence>
<dbReference type="GO" id="GO:0003723">
    <property type="term" value="F:RNA binding"/>
    <property type="evidence" value="ECO:0007669"/>
    <property type="project" value="UniProtKB-UniRule"/>
</dbReference>
<dbReference type="SUPFAM" id="SSF54928">
    <property type="entry name" value="RNA-binding domain, RBD"/>
    <property type="match status" value="1"/>
</dbReference>
<comment type="caution">
    <text evidence="4">The sequence shown here is derived from an EMBL/GenBank/DDBJ whole genome shotgun (WGS) entry which is preliminary data.</text>
</comment>
<dbReference type="PANTHER" id="PTHR34427:SF5">
    <property type="entry name" value="DUF4283 DOMAIN-CONTAINING PROTEIN"/>
    <property type="match status" value="1"/>
</dbReference>